<dbReference type="SUPFAM" id="SSF55781">
    <property type="entry name" value="GAF domain-like"/>
    <property type="match status" value="2"/>
</dbReference>
<dbReference type="GO" id="GO:0016020">
    <property type="term" value="C:membrane"/>
    <property type="evidence" value="ECO:0007669"/>
    <property type="project" value="InterPro"/>
</dbReference>
<feature type="domain" description="GAF" evidence="4">
    <location>
        <begin position="194"/>
        <end position="339"/>
    </location>
</feature>
<evidence type="ECO:0000256" key="2">
    <source>
        <dbReference type="ARBA" id="ARBA00022777"/>
    </source>
</evidence>
<evidence type="ECO:0000259" key="4">
    <source>
        <dbReference type="SMART" id="SM00065"/>
    </source>
</evidence>
<dbReference type="Pfam" id="PF01590">
    <property type="entry name" value="GAF"/>
    <property type="match status" value="1"/>
</dbReference>
<protein>
    <recommendedName>
        <fullName evidence="4">GAF domain-containing protein</fullName>
    </recommendedName>
</protein>
<dbReference type="Pfam" id="PF07730">
    <property type="entry name" value="HisKA_3"/>
    <property type="match status" value="1"/>
</dbReference>
<evidence type="ECO:0000313" key="5">
    <source>
        <dbReference type="EMBL" id="PXY28607.1"/>
    </source>
</evidence>
<comment type="caution">
    <text evidence="5">The sequence shown here is derived from an EMBL/GenBank/DDBJ whole genome shotgun (WGS) entry which is preliminary data.</text>
</comment>
<dbReference type="SMART" id="SM00065">
    <property type="entry name" value="GAF"/>
    <property type="match status" value="2"/>
</dbReference>
<dbReference type="EMBL" id="MASU01000009">
    <property type="protein sequence ID" value="PXY28607.1"/>
    <property type="molecule type" value="Genomic_DNA"/>
</dbReference>
<keyword evidence="1" id="KW-0808">Transferase</keyword>
<dbReference type="Proteomes" id="UP000247892">
    <property type="component" value="Unassembled WGS sequence"/>
</dbReference>
<dbReference type="InterPro" id="IPR011712">
    <property type="entry name" value="Sig_transdc_His_kin_sub3_dim/P"/>
</dbReference>
<dbReference type="AlphaFoldDB" id="A0A318LNL4"/>
<gene>
    <name evidence="5" type="ORF">BA062_22355</name>
</gene>
<dbReference type="GO" id="GO:0046983">
    <property type="term" value="F:protein dimerization activity"/>
    <property type="evidence" value="ECO:0007669"/>
    <property type="project" value="InterPro"/>
</dbReference>
<dbReference type="InterPro" id="IPR003018">
    <property type="entry name" value="GAF"/>
</dbReference>
<dbReference type="InterPro" id="IPR029016">
    <property type="entry name" value="GAF-like_dom_sf"/>
</dbReference>
<sequence length="552" mass="57791">MSGRSESSARHRPHSVSDALAGLRLDDLLAGVQQRLTELSSAGDRLQALLAAVLAVGAGLELDSTLRRIVRVAAELVGAGYGALAVRGEEPRLLSEFTREPDGAARVRSGEPPSGPGVLDVPVRVRDEVFGNLYLAGKKDGGRFTADDEIVLRSLAAAAGVAVENARLFEHSRMRERWFEATGTINATILADADVHETLHLIAELAKEVAGADVTLIVLGRDGGRLTIAAAAGERAGLLAGGSVSGTDPVVGDVLRTGETKLVADLNAVPRAERAMLGSEFGPAVVAAMRKAGDTGGVLLAARRQGAPRFGADLLTVLSSFAAQATVALEFTGKQHRERQLAVLADRDRIAHDLHDHVIQRLFATGMVLQGTLKHVKDGHAVHRITSAVKQLDEIVQEIRTSIFDLHTSDGGAKPSSVRRRLLDAAAEVSEDTPVTPSIRISGAVDTLVPDELTGHLEAVVRTGLRHALRHASASWARLHVQVGHDAVVEVAHDGSGNGFDEHGLADLRVRAAACGGAMVLAPGAAGETVLTWRAPLPGQGAARVPPSSPDG</sequence>
<evidence type="ECO:0000313" key="6">
    <source>
        <dbReference type="Proteomes" id="UP000247892"/>
    </source>
</evidence>
<proteinExistence type="predicted"/>
<dbReference type="Gene3D" id="3.30.565.10">
    <property type="entry name" value="Histidine kinase-like ATPase, C-terminal domain"/>
    <property type="match status" value="1"/>
</dbReference>
<dbReference type="InterPro" id="IPR050482">
    <property type="entry name" value="Sensor_HK_TwoCompSys"/>
</dbReference>
<dbReference type="GO" id="GO:0000155">
    <property type="term" value="F:phosphorelay sensor kinase activity"/>
    <property type="evidence" value="ECO:0007669"/>
    <property type="project" value="InterPro"/>
</dbReference>
<dbReference type="PANTHER" id="PTHR24421">
    <property type="entry name" value="NITRATE/NITRITE SENSOR PROTEIN NARX-RELATED"/>
    <property type="match status" value="1"/>
</dbReference>
<dbReference type="Gene3D" id="3.30.450.40">
    <property type="match status" value="3"/>
</dbReference>
<evidence type="ECO:0000256" key="3">
    <source>
        <dbReference type="ARBA" id="ARBA00023012"/>
    </source>
</evidence>
<reference evidence="5 6" key="1">
    <citation type="submission" date="2016-07" db="EMBL/GenBank/DDBJ databases">
        <title>Draft genome sequence of Prauserella sp. YIM 121212, isolated from alkaline soil.</title>
        <authorList>
            <person name="Ruckert C."/>
            <person name="Albersmeier A."/>
            <person name="Jiang C.-L."/>
            <person name="Jiang Y."/>
            <person name="Kalinowski J."/>
            <person name="Schneider O."/>
            <person name="Winkler A."/>
            <person name="Zotchev S.B."/>
        </authorList>
    </citation>
    <scope>NUCLEOTIDE SEQUENCE [LARGE SCALE GENOMIC DNA]</scope>
    <source>
        <strain evidence="5 6">YIM 121212</strain>
    </source>
</reference>
<feature type="domain" description="GAF" evidence="4">
    <location>
        <begin position="24"/>
        <end position="173"/>
    </location>
</feature>
<accession>A0A318LNL4</accession>
<dbReference type="OrthoDB" id="5241249at2"/>
<keyword evidence="2" id="KW-0418">Kinase</keyword>
<organism evidence="5 6">
    <name type="scientific">Prauserella flavalba</name>
    <dbReference type="NCBI Taxonomy" id="1477506"/>
    <lineage>
        <taxon>Bacteria</taxon>
        <taxon>Bacillati</taxon>
        <taxon>Actinomycetota</taxon>
        <taxon>Actinomycetes</taxon>
        <taxon>Pseudonocardiales</taxon>
        <taxon>Pseudonocardiaceae</taxon>
        <taxon>Prauserella</taxon>
    </lineage>
</organism>
<dbReference type="PANTHER" id="PTHR24421:SF56">
    <property type="entry name" value="OXYGEN SENSOR HISTIDINE KINASE RESPONSE REGULATOR DOST"/>
    <property type="match status" value="1"/>
</dbReference>
<dbReference type="InterPro" id="IPR036890">
    <property type="entry name" value="HATPase_C_sf"/>
</dbReference>
<keyword evidence="6" id="KW-1185">Reference proteome</keyword>
<evidence type="ECO:0000256" key="1">
    <source>
        <dbReference type="ARBA" id="ARBA00022679"/>
    </source>
</evidence>
<dbReference type="Gene3D" id="1.20.5.1930">
    <property type="match status" value="1"/>
</dbReference>
<name>A0A318LNL4_9PSEU</name>
<keyword evidence="3" id="KW-0902">Two-component regulatory system</keyword>